<accession>A0A137NSW1</accession>
<gene>
    <name evidence="1" type="ORF">CONCODRAFT_12481</name>
</gene>
<organism evidence="1 2">
    <name type="scientific">Conidiobolus coronatus (strain ATCC 28846 / CBS 209.66 / NRRL 28638)</name>
    <name type="common">Delacroixia coronata</name>
    <dbReference type="NCBI Taxonomy" id="796925"/>
    <lineage>
        <taxon>Eukaryota</taxon>
        <taxon>Fungi</taxon>
        <taxon>Fungi incertae sedis</taxon>
        <taxon>Zoopagomycota</taxon>
        <taxon>Entomophthoromycotina</taxon>
        <taxon>Entomophthoromycetes</taxon>
        <taxon>Entomophthorales</taxon>
        <taxon>Ancylistaceae</taxon>
        <taxon>Conidiobolus</taxon>
    </lineage>
</organism>
<keyword evidence="2" id="KW-1185">Reference proteome</keyword>
<dbReference type="AlphaFoldDB" id="A0A137NSW1"/>
<sequence>MSPVVSIYDPYLKDIILYYCGKPIATSIPNYPTTSLTSAKLPTTFYITSM</sequence>
<name>A0A137NSW1_CONC2</name>
<proteinExistence type="predicted"/>
<dbReference type="Proteomes" id="UP000070444">
    <property type="component" value="Unassembled WGS sequence"/>
</dbReference>
<dbReference type="EMBL" id="KQ964810">
    <property type="protein sequence ID" value="KXN65829.1"/>
    <property type="molecule type" value="Genomic_DNA"/>
</dbReference>
<evidence type="ECO:0000313" key="1">
    <source>
        <dbReference type="EMBL" id="KXN65829.1"/>
    </source>
</evidence>
<reference evidence="1 2" key="1">
    <citation type="journal article" date="2015" name="Genome Biol. Evol.">
        <title>Phylogenomic analyses indicate that early fungi evolved digesting cell walls of algal ancestors of land plants.</title>
        <authorList>
            <person name="Chang Y."/>
            <person name="Wang S."/>
            <person name="Sekimoto S."/>
            <person name="Aerts A.L."/>
            <person name="Choi C."/>
            <person name="Clum A."/>
            <person name="LaButti K.M."/>
            <person name="Lindquist E.A."/>
            <person name="Yee Ngan C."/>
            <person name="Ohm R.A."/>
            <person name="Salamov A.A."/>
            <person name="Grigoriev I.V."/>
            <person name="Spatafora J.W."/>
            <person name="Berbee M.L."/>
        </authorList>
    </citation>
    <scope>NUCLEOTIDE SEQUENCE [LARGE SCALE GENOMIC DNA]</scope>
    <source>
        <strain evidence="1 2">NRRL 28638</strain>
    </source>
</reference>
<evidence type="ECO:0000313" key="2">
    <source>
        <dbReference type="Proteomes" id="UP000070444"/>
    </source>
</evidence>
<protein>
    <submittedName>
        <fullName evidence="1">Uncharacterized protein</fullName>
    </submittedName>
</protein>